<evidence type="ECO:0000313" key="4">
    <source>
        <dbReference type="EMBL" id="KAG7293642.1"/>
    </source>
</evidence>
<feature type="chain" id="PRO_5042276718" description="CBM-cenC domain-containing protein" evidence="2">
    <location>
        <begin position="22"/>
        <end position="292"/>
    </location>
</feature>
<gene>
    <name evidence="4" type="ORF">NEMBOFW57_003696</name>
</gene>
<feature type="signal peptide" evidence="2">
    <location>
        <begin position="1"/>
        <end position="21"/>
    </location>
</feature>
<proteinExistence type="predicted"/>
<organism evidence="4 5">
    <name type="scientific">Staphylotrichum longicolle</name>
    <dbReference type="NCBI Taxonomy" id="669026"/>
    <lineage>
        <taxon>Eukaryota</taxon>
        <taxon>Fungi</taxon>
        <taxon>Dikarya</taxon>
        <taxon>Ascomycota</taxon>
        <taxon>Pezizomycotina</taxon>
        <taxon>Sordariomycetes</taxon>
        <taxon>Sordariomycetidae</taxon>
        <taxon>Sordariales</taxon>
        <taxon>Chaetomiaceae</taxon>
        <taxon>Staphylotrichum</taxon>
    </lineage>
</organism>
<dbReference type="GO" id="GO:0016798">
    <property type="term" value="F:hydrolase activity, acting on glycosyl bonds"/>
    <property type="evidence" value="ECO:0007669"/>
    <property type="project" value="InterPro"/>
</dbReference>
<reference evidence="4" key="1">
    <citation type="submission" date="2023-02" db="EMBL/GenBank/DDBJ databases">
        <authorList>
            <person name="Palmer J.M."/>
        </authorList>
    </citation>
    <scope>NUCLEOTIDE SEQUENCE</scope>
    <source>
        <strain evidence="4">FW57</strain>
    </source>
</reference>
<keyword evidence="5" id="KW-1185">Reference proteome</keyword>
<dbReference type="InterPro" id="IPR003305">
    <property type="entry name" value="CenC_carb-bd"/>
</dbReference>
<feature type="domain" description="CBM-cenC" evidence="3">
    <location>
        <begin position="132"/>
        <end position="270"/>
    </location>
</feature>
<dbReference type="InterPro" id="IPR008979">
    <property type="entry name" value="Galactose-bd-like_sf"/>
</dbReference>
<name>A0AAD4I2Y8_9PEZI</name>
<sequence>MASTPLSLRAIALSFLGLTVAVEVTTTTTPTTTSSYCDPTSTHYPERCFVSIPTACTMVSIPIESPYGAEFASYCTEALKEMGTVMPEVASCFSDQYAATFNPPTAYACLTKNAVCTSTTAPCEPTATATPIVANGGFENGAFSPYALRPGYTVPNPSTAVIAVTDEKAHSGRYSLKVDYKGPDQVGTEWSQSGIKLEPGADYELTWWWWSTNNVGQTGMIFRLDYVDTQTSAVRVNTWSPENQPVGEWVQSRFAFTAQASFSMLTFALQCSTFQGSGPNAVYIDDIELKKV</sequence>
<evidence type="ECO:0000256" key="2">
    <source>
        <dbReference type="SAM" id="SignalP"/>
    </source>
</evidence>
<keyword evidence="1" id="KW-0378">Hydrolase</keyword>
<accession>A0AAD4I2Y8</accession>
<comment type="caution">
    <text evidence="4">The sequence shown here is derived from an EMBL/GenBank/DDBJ whole genome shotgun (WGS) entry which is preliminary data.</text>
</comment>
<evidence type="ECO:0000256" key="1">
    <source>
        <dbReference type="ARBA" id="ARBA00022801"/>
    </source>
</evidence>
<dbReference type="EMBL" id="JAHCVI010000001">
    <property type="protein sequence ID" value="KAG7293642.1"/>
    <property type="molecule type" value="Genomic_DNA"/>
</dbReference>
<evidence type="ECO:0000313" key="5">
    <source>
        <dbReference type="Proteomes" id="UP001197093"/>
    </source>
</evidence>
<keyword evidence="2" id="KW-0732">Signal</keyword>
<dbReference type="Pfam" id="PF02018">
    <property type="entry name" value="CBM_4_9"/>
    <property type="match status" value="1"/>
</dbReference>
<protein>
    <recommendedName>
        <fullName evidence="3">CBM-cenC domain-containing protein</fullName>
    </recommendedName>
</protein>
<dbReference type="AlphaFoldDB" id="A0AAD4I2Y8"/>
<evidence type="ECO:0000259" key="3">
    <source>
        <dbReference type="Pfam" id="PF02018"/>
    </source>
</evidence>
<dbReference type="SUPFAM" id="SSF49785">
    <property type="entry name" value="Galactose-binding domain-like"/>
    <property type="match status" value="1"/>
</dbReference>
<dbReference type="Proteomes" id="UP001197093">
    <property type="component" value="Unassembled WGS sequence"/>
</dbReference>
<dbReference type="Gene3D" id="2.60.120.260">
    <property type="entry name" value="Galactose-binding domain-like"/>
    <property type="match status" value="1"/>
</dbReference>